<evidence type="ECO:0000256" key="6">
    <source>
        <dbReference type="ARBA" id="ARBA00022989"/>
    </source>
</evidence>
<dbReference type="PROSITE" id="PS51012">
    <property type="entry name" value="ABC_TM2"/>
    <property type="match status" value="1"/>
</dbReference>
<dbReference type="PIRSF" id="PIRSF006648">
    <property type="entry name" value="DrrB"/>
    <property type="match status" value="1"/>
</dbReference>
<keyword evidence="4 9" id="KW-1003">Cell membrane</keyword>
<dbReference type="RefSeq" id="WP_309966769.1">
    <property type="nucleotide sequence ID" value="NZ_JAVDWH010000001.1"/>
</dbReference>
<keyword evidence="12" id="KW-1185">Reference proteome</keyword>
<evidence type="ECO:0000256" key="7">
    <source>
        <dbReference type="ARBA" id="ARBA00023136"/>
    </source>
</evidence>
<dbReference type="InterPro" id="IPR051449">
    <property type="entry name" value="ABC-2_transporter_component"/>
</dbReference>
<comment type="subcellular location">
    <subcellularLocation>
        <location evidence="1 9">Cell membrane</location>
        <topology evidence="1 9">Multi-pass membrane protein</topology>
    </subcellularLocation>
</comment>
<evidence type="ECO:0000259" key="10">
    <source>
        <dbReference type="PROSITE" id="PS51012"/>
    </source>
</evidence>
<feature type="transmembrane region" description="Helical" evidence="9">
    <location>
        <begin position="93"/>
        <end position="120"/>
    </location>
</feature>
<proteinExistence type="inferred from homology"/>
<evidence type="ECO:0000256" key="9">
    <source>
        <dbReference type="RuleBase" id="RU361157"/>
    </source>
</evidence>
<evidence type="ECO:0000256" key="1">
    <source>
        <dbReference type="ARBA" id="ARBA00004651"/>
    </source>
</evidence>
<reference evidence="11 12" key="1">
    <citation type="submission" date="2023-07" db="EMBL/GenBank/DDBJ databases">
        <title>Sorghum-associated microbial communities from plants grown in Nebraska, USA.</title>
        <authorList>
            <person name="Schachtman D."/>
        </authorList>
    </citation>
    <scope>NUCLEOTIDE SEQUENCE [LARGE SCALE GENOMIC DNA]</scope>
    <source>
        <strain evidence="11 12">BE248</strain>
    </source>
</reference>
<evidence type="ECO:0000256" key="3">
    <source>
        <dbReference type="ARBA" id="ARBA00022448"/>
    </source>
</evidence>
<feature type="transmembrane region" description="Helical" evidence="9">
    <location>
        <begin position="219"/>
        <end position="237"/>
    </location>
</feature>
<dbReference type="Pfam" id="PF01061">
    <property type="entry name" value="ABC2_membrane"/>
    <property type="match status" value="1"/>
</dbReference>
<evidence type="ECO:0000256" key="8">
    <source>
        <dbReference type="ARBA" id="ARBA00023251"/>
    </source>
</evidence>
<comment type="similarity">
    <text evidence="2 9">Belongs to the ABC-2 integral membrane protein family.</text>
</comment>
<dbReference type="Proteomes" id="UP001257739">
    <property type="component" value="Unassembled WGS sequence"/>
</dbReference>
<evidence type="ECO:0000256" key="4">
    <source>
        <dbReference type="ARBA" id="ARBA00022475"/>
    </source>
</evidence>
<keyword evidence="3 9" id="KW-0813">Transport</keyword>
<dbReference type="InterPro" id="IPR000412">
    <property type="entry name" value="ABC_2_transport"/>
</dbReference>
<evidence type="ECO:0000313" key="11">
    <source>
        <dbReference type="EMBL" id="MDR7085827.1"/>
    </source>
</evidence>
<evidence type="ECO:0000313" key="12">
    <source>
        <dbReference type="Proteomes" id="UP001257739"/>
    </source>
</evidence>
<organism evidence="11 12">
    <name type="scientific">Aeromicrobium panaciterrae</name>
    <dbReference type="NCBI Taxonomy" id="363861"/>
    <lineage>
        <taxon>Bacteria</taxon>
        <taxon>Bacillati</taxon>
        <taxon>Actinomycetota</taxon>
        <taxon>Actinomycetes</taxon>
        <taxon>Propionibacteriales</taxon>
        <taxon>Nocardioidaceae</taxon>
        <taxon>Aeromicrobium</taxon>
    </lineage>
</organism>
<comment type="caution">
    <text evidence="11">The sequence shown here is derived from an EMBL/GenBank/DDBJ whole genome shotgun (WGS) entry which is preliminary data.</text>
</comment>
<evidence type="ECO:0000256" key="2">
    <source>
        <dbReference type="ARBA" id="ARBA00007783"/>
    </source>
</evidence>
<keyword evidence="7 9" id="KW-0472">Membrane</keyword>
<feature type="transmembrane region" description="Helical" evidence="9">
    <location>
        <begin position="52"/>
        <end position="72"/>
    </location>
</feature>
<dbReference type="PANTHER" id="PTHR30294">
    <property type="entry name" value="MEMBRANE COMPONENT OF ABC TRANSPORTER YHHJ-RELATED"/>
    <property type="match status" value="1"/>
</dbReference>
<feature type="domain" description="ABC transmembrane type-2" evidence="10">
    <location>
        <begin position="16"/>
        <end position="240"/>
    </location>
</feature>
<name>A0ABU1UKW2_9ACTN</name>
<keyword evidence="8" id="KW-0046">Antibiotic resistance</keyword>
<feature type="transmembrane region" description="Helical" evidence="9">
    <location>
        <begin position="126"/>
        <end position="147"/>
    </location>
</feature>
<accession>A0ABU1UKW2</accession>
<dbReference type="EMBL" id="JAVDWH010000001">
    <property type="protein sequence ID" value="MDR7085827.1"/>
    <property type="molecule type" value="Genomic_DNA"/>
</dbReference>
<evidence type="ECO:0000256" key="5">
    <source>
        <dbReference type="ARBA" id="ARBA00022692"/>
    </source>
</evidence>
<feature type="transmembrane region" description="Helical" evidence="9">
    <location>
        <begin position="21"/>
        <end position="40"/>
    </location>
</feature>
<gene>
    <name evidence="11" type="ORF">J2X11_000666</name>
</gene>
<dbReference type="InterPro" id="IPR047817">
    <property type="entry name" value="ABC2_TM_bact-type"/>
</dbReference>
<keyword evidence="6 9" id="KW-1133">Transmembrane helix</keyword>
<dbReference type="InterPro" id="IPR013525">
    <property type="entry name" value="ABC2_TM"/>
</dbReference>
<keyword evidence="5 9" id="KW-0812">Transmembrane</keyword>
<dbReference type="PANTHER" id="PTHR30294:SF38">
    <property type="entry name" value="TRANSPORT PERMEASE PROTEIN"/>
    <property type="match status" value="1"/>
</dbReference>
<sequence length="242" mass="26305">MTRTLATARRVLHQLSHDPRSIALMVLLPSVLLTLFKYIYDGQPGIFDRVGPQMLGLFPFIVMFLVTSVTMVRERTSGTLERLLTTPLKRGELIGGYAIAFGIAALAQALVSSAVAIWLLDLNVQTPWAIILFAVVDAVLGTALGLLMSAFARTEFQAVEFMPLVVVPQILLCGLLAPRDSLPKVLNWISDVLPLSYATDSFSELAHSDVWSSTLSRNLGILVGCCAVAIALASLTLRRRTP</sequence>
<feature type="transmembrane region" description="Helical" evidence="9">
    <location>
        <begin position="159"/>
        <end position="177"/>
    </location>
</feature>
<protein>
    <recommendedName>
        <fullName evidence="9">Transport permease protein</fullName>
    </recommendedName>
</protein>